<keyword evidence="3" id="KW-1185">Reference proteome</keyword>
<name>A0AA39X6T3_9PEZI</name>
<accession>A0AA39X6T3</accession>
<feature type="region of interest" description="Disordered" evidence="1">
    <location>
        <begin position="41"/>
        <end position="71"/>
    </location>
</feature>
<organism evidence="2 3">
    <name type="scientific">Bombardia bombarda</name>
    <dbReference type="NCBI Taxonomy" id="252184"/>
    <lineage>
        <taxon>Eukaryota</taxon>
        <taxon>Fungi</taxon>
        <taxon>Dikarya</taxon>
        <taxon>Ascomycota</taxon>
        <taxon>Pezizomycotina</taxon>
        <taxon>Sordariomycetes</taxon>
        <taxon>Sordariomycetidae</taxon>
        <taxon>Sordariales</taxon>
        <taxon>Lasiosphaeriaceae</taxon>
        <taxon>Bombardia</taxon>
    </lineage>
</organism>
<comment type="caution">
    <text evidence="2">The sequence shown here is derived from an EMBL/GenBank/DDBJ whole genome shotgun (WGS) entry which is preliminary data.</text>
</comment>
<dbReference type="EMBL" id="JAULSR010000002">
    <property type="protein sequence ID" value="KAK0628363.1"/>
    <property type="molecule type" value="Genomic_DNA"/>
</dbReference>
<evidence type="ECO:0000313" key="3">
    <source>
        <dbReference type="Proteomes" id="UP001174934"/>
    </source>
</evidence>
<dbReference type="Proteomes" id="UP001174934">
    <property type="component" value="Unassembled WGS sequence"/>
</dbReference>
<proteinExistence type="predicted"/>
<dbReference type="AlphaFoldDB" id="A0AA39X6T3"/>
<reference evidence="2" key="1">
    <citation type="submission" date="2023-06" db="EMBL/GenBank/DDBJ databases">
        <title>Genome-scale phylogeny and comparative genomics of the fungal order Sordariales.</title>
        <authorList>
            <consortium name="Lawrence Berkeley National Laboratory"/>
            <person name="Hensen N."/>
            <person name="Bonometti L."/>
            <person name="Westerberg I."/>
            <person name="Brannstrom I.O."/>
            <person name="Guillou S."/>
            <person name="Cros-Aarteil S."/>
            <person name="Calhoun S."/>
            <person name="Haridas S."/>
            <person name="Kuo A."/>
            <person name="Mondo S."/>
            <person name="Pangilinan J."/>
            <person name="Riley R."/>
            <person name="LaButti K."/>
            <person name="Andreopoulos B."/>
            <person name="Lipzen A."/>
            <person name="Chen C."/>
            <person name="Yanf M."/>
            <person name="Daum C."/>
            <person name="Ng V."/>
            <person name="Clum A."/>
            <person name="Steindorff A."/>
            <person name="Ohm R."/>
            <person name="Martin F."/>
            <person name="Silar P."/>
            <person name="Natvig D."/>
            <person name="Lalanne C."/>
            <person name="Gautier V."/>
            <person name="Ament-velasquez S.L."/>
            <person name="Kruys A."/>
            <person name="Hutchinson M.I."/>
            <person name="Powell A.J."/>
            <person name="Barry K."/>
            <person name="Miller A.N."/>
            <person name="Grigoriev I.V."/>
            <person name="Debuchy R."/>
            <person name="Gladieux P."/>
            <person name="Thoren M.H."/>
            <person name="Johannesson H."/>
        </authorList>
    </citation>
    <scope>NUCLEOTIDE SEQUENCE</scope>
    <source>
        <strain evidence="2">SMH3391-2</strain>
    </source>
</reference>
<evidence type="ECO:0000256" key="1">
    <source>
        <dbReference type="SAM" id="MobiDB-lite"/>
    </source>
</evidence>
<protein>
    <submittedName>
        <fullName evidence="2">Uncharacterized protein</fullName>
    </submittedName>
</protein>
<gene>
    <name evidence="2" type="ORF">B0T17DRAFT_151163</name>
</gene>
<sequence length="106" mass="11861">MTHRNDRVTRAGGTLMLSLPTWKDTGKHACMAHAVCSAVISQGQAHHHPHPRPYRQLSPPTPSPDDGLPARELVPARLQFLHVVRIPVNLPRARRPPTRTLLKLPR</sequence>
<evidence type="ECO:0000313" key="2">
    <source>
        <dbReference type="EMBL" id="KAK0628363.1"/>
    </source>
</evidence>